<feature type="non-terminal residue" evidence="2">
    <location>
        <position position="1"/>
    </location>
</feature>
<feature type="non-terminal residue" evidence="2">
    <location>
        <position position="51"/>
    </location>
</feature>
<feature type="compositionally biased region" description="Low complexity" evidence="1">
    <location>
        <begin position="33"/>
        <end position="51"/>
    </location>
</feature>
<organism evidence="2">
    <name type="scientific">uncultured Pseudonocardia sp</name>
    <dbReference type="NCBI Taxonomy" id="211455"/>
    <lineage>
        <taxon>Bacteria</taxon>
        <taxon>Bacillati</taxon>
        <taxon>Actinomycetota</taxon>
        <taxon>Actinomycetes</taxon>
        <taxon>Pseudonocardiales</taxon>
        <taxon>Pseudonocardiaceae</taxon>
        <taxon>Pseudonocardia</taxon>
        <taxon>environmental samples</taxon>
    </lineage>
</organism>
<dbReference type="AlphaFoldDB" id="A0A6J4NLN8"/>
<proteinExistence type="predicted"/>
<sequence length="51" mass="5734">WRDPPSRCGACSRALGRRRRRRGSPSPSPRPTRPATRCTASTTRTIRCARP</sequence>
<feature type="region of interest" description="Disordered" evidence="1">
    <location>
        <begin position="1"/>
        <end position="51"/>
    </location>
</feature>
<accession>A0A6J4NLN8</accession>
<protein>
    <submittedName>
        <fullName evidence="2">Uncharacterized protein</fullName>
    </submittedName>
</protein>
<evidence type="ECO:0000313" key="2">
    <source>
        <dbReference type="EMBL" id="CAA9389391.1"/>
    </source>
</evidence>
<dbReference type="EMBL" id="CADCUS010000121">
    <property type="protein sequence ID" value="CAA9389391.1"/>
    <property type="molecule type" value="Genomic_DNA"/>
</dbReference>
<reference evidence="2" key="1">
    <citation type="submission" date="2020-02" db="EMBL/GenBank/DDBJ databases">
        <authorList>
            <person name="Meier V. D."/>
        </authorList>
    </citation>
    <scope>NUCLEOTIDE SEQUENCE</scope>
    <source>
        <strain evidence="2">AVDCRST_MAG66</strain>
    </source>
</reference>
<name>A0A6J4NLN8_9PSEU</name>
<evidence type="ECO:0000256" key="1">
    <source>
        <dbReference type="SAM" id="MobiDB-lite"/>
    </source>
</evidence>
<gene>
    <name evidence="2" type="ORF">AVDCRST_MAG66-820</name>
</gene>